<evidence type="ECO:0000313" key="2">
    <source>
        <dbReference type="EMBL" id="CAH2058259.1"/>
    </source>
</evidence>
<organism evidence="2 3">
    <name type="scientific">Iphiclides podalirius</name>
    <name type="common">scarce swallowtail</name>
    <dbReference type="NCBI Taxonomy" id="110791"/>
    <lineage>
        <taxon>Eukaryota</taxon>
        <taxon>Metazoa</taxon>
        <taxon>Ecdysozoa</taxon>
        <taxon>Arthropoda</taxon>
        <taxon>Hexapoda</taxon>
        <taxon>Insecta</taxon>
        <taxon>Pterygota</taxon>
        <taxon>Neoptera</taxon>
        <taxon>Endopterygota</taxon>
        <taxon>Lepidoptera</taxon>
        <taxon>Glossata</taxon>
        <taxon>Ditrysia</taxon>
        <taxon>Papilionoidea</taxon>
        <taxon>Papilionidae</taxon>
        <taxon>Papilioninae</taxon>
        <taxon>Iphiclides</taxon>
    </lineage>
</organism>
<feature type="non-terminal residue" evidence="2">
    <location>
        <position position="139"/>
    </location>
</feature>
<dbReference type="InterPro" id="IPR031734">
    <property type="entry name" value="MBF2"/>
</dbReference>
<keyword evidence="1" id="KW-0732">Signal</keyword>
<dbReference type="EMBL" id="OW152837">
    <property type="protein sequence ID" value="CAH2058259.1"/>
    <property type="molecule type" value="Genomic_DNA"/>
</dbReference>
<keyword evidence="3" id="KW-1185">Reference proteome</keyword>
<evidence type="ECO:0000313" key="3">
    <source>
        <dbReference type="Proteomes" id="UP000837857"/>
    </source>
</evidence>
<dbReference type="Proteomes" id="UP000837857">
    <property type="component" value="Chromosome 25"/>
</dbReference>
<protein>
    <submittedName>
        <fullName evidence="2">Uncharacterized protein</fullName>
    </submittedName>
</protein>
<reference evidence="2" key="1">
    <citation type="submission" date="2022-03" db="EMBL/GenBank/DDBJ databases">
        <authorList>
            <person name="Martin H S."/>
        </authorList>
    </citation>
    <scope>NUCLEOTIDE SEQUENCE</scope>
</reference>
<feature type="chain" id="PRO_5045823923" evidence="1">
    <location>
        <begin position="22"/>
        <end position="139"/>
    </location>
</feature>
<proteinExistence type="predicted"/>
<gene>
    <name evidence="2" type="ORF">IPOD504_LOCUS10514</name>
</gene>
<dbReference type="Pfam" id="PF15868">
    <property type="entry name" value="MBF2"/>
    <property type="match status" value="1"/>
</dbReference>
<name>A0ABN8IIA5_9NEOP</name>
<feature type="signal peptide" evidence="1">
    <location>
        <begin position="1"/>
        <end position="21"/>
    </location>
</feature>
<evidence type="ECO:0000256" key="1">
    <source>
        <dbReference type="SAM" id="SignalP"/>
    </source>
</evidence>
<sequence>MATELLHAILVLVCLGGIAECSDIRLGYASPQSRKVFSEIREADPALWKRTDDIIVNAPANEVISAVFVTDLRDDKDGEAYIESGGIGDKSVTIGLKSPTILRGYKFEIEVYTNNPLSQIYSKGGYTSYSADIQYPRKY</sequence>
<accession>A0ABN8IIA5</accession>